<organism evidence="1 2">
    <name type="scientific">Araneus ventricosus</name>
    <name type="common">Orbweaver spider</name>
    <name type="synonym">Epeira ventricosa</name>
    <dbReference type="NCBI Taxonomy" id="182803"/>
    <lineage>
        <taxon>Eukaryota</taxon>
        <taxon>Metazoa</taxon>
        <taxon>Ecdysozoa</taxon>
        <taxon>Arthropoda</taxon>
        <taxon>Chelicerata</taxon>
        <taxon>Arachnida</taxon>
        <taxon>Araneae</taxon>
        <taxon>Araneomorphae</taxon>
        <taxon>Entelegynae</taxon>
        <taxon>Araneoidea</taxon>
        <taxon>Araneidae</taxon>
        <taxon>Araneus</taxon>
    </lineage>
</organism>
<protein>
    <submittedName>
        <fullName evidence="1">Uncharacterized protein</fullName>
    </submittedName>
</protein>
<dbReference type="AlphaFoldDB" id="A0A4Y2UU87"/>
<gene>
    <name evidence="1" type="ORF">AVEN_188507_1</name>
</gene>
<dbReference type="EMBL" id="BGPR01040444">
    <property type="protein sequence ID" value="GBO16565.1"/>
    <property type="molecule type" value="Genomic_DNA"/>
</dbReference>
<evidence type="ECO:0000313" key="2">
    <source>
        <dbReference type="Proteomes" id="UP000499080"/>
    </source>
</evidence>
<name>A0A4Y2UU87_ARAVE</name>
<reference evidence="1 2" key="1">
    <citation type="journal article" date="2019" name="Sci. Rep.">
        <title>Orb-weaving spider Araneus ventricosus genome elucidates the spidroin gene catalogue.</title>
        <authorList>
            <person name="Kono N."/>
            <person name="Nakamura H."/>
            <person name="Ohtoshi R."/>
            <person name="Moran D.A.P."/>
            <person name="Shinohara A."/>
            <person name="Yoshida Y."/>
            <person name="Fujiwara M."/>
            <person name="Mori M."/>
            <person name="Tomita M."/>
            <person name="Arakawa K."/>
        </authorList>
    </citation>
    <scope>NUCLEOTIDE SEQUENCE [LARGE SCALE GENOMIC DNA]</scope>
</reference>
<accession>A0A4Y2UU87</accession>
<proteinExistence type="predicted"/>
<dbReference type="Proteomes" id="UP000499080">
    <property type="component" value="Unassembled WGS sequence"/>
</dbReference>
<comment type="caution">
    <text evidence="1">The sequence shown here is derived from an EMBL/GenBank/DDBJ whole genome shotgun (WGS) entry which is preliminary data.</text>
</comment>
<keyword evidence="2" id="KW-1185">Reference proteome</keyword>
<feature type="non-terminal residue" evidence="1">
    <location>
        <position position="1"/>
    </location>
</feature>
<evidence type="ECO:0000313" key="1">
    <source>
        <dbReference type="EMBL" id="GBO16565.1"/>
    </source>
</evidence>
<sequence>FLPFPNEPQRPGSKAWVSECSKFESRFRQKKLRVCLSGVVTLYNVEVKRPPAGVVQR</sequence>